<evidence type="ECO:0000256" key="11">
    <source>
        <dbReference type="ARBA" id="ARBA00023316"/>
    </source>
</evidence>
<comment type="similarity">
    <text evidence="3 15">Belongs to the peptidase S11 family.</text>
</comment>
<dbReference type="Pfam" id="PF00768">
    <property type="entry name" value="Peptidase_S11"/>
    <property type="match status" value="1"/>
</dbReference>
<dbReference type="EC" id="3.4.16.4" evidence="4"/>
<evidence type="ECO:0000256" key="13">
    <source>
        <dbReference type="PIRSR" id="PIRSR618044-1"/>
    </source>
</evidence>
<dbReference type="PANTHER" id="PTHR21581:SF6">
    <property type="entry name" value="TRAFFICKING PROTEIN PARTICLE COMPLEX SUBUNIT 12"/>
    <property type="match status" value="1"/>
</dbReference>
<evidence type="ECO:0000256" key="8">
    <source>
        <dbReference type="ARBA" id="ARBA00022801"/>
    </source>
</evidence>
<evidence type="ECO:0000256" key="5">
    <source>
        <dbReference type="ARBA" id="ARBA00022645"/>
    </source>
</evidence>
<proteinExistence type="inferred from homology"/>
<dbReference type="GO" id="GO:0006508">
    <property type="term" value="P:proteolysis"/>
    <property type="evidence" value="ECO:0007669"/>
    <property type="project" value="UniProtKB-KW"/>
</dbReference>
<evidence type="ECO:0000313" key="18">
    <source>
        <dbReference type="EMBL" id="AMW35658.1"/>
    </source>
</evidence>
<keyword evidence="6" id="KW-0645">Protease</keyword>
<dbReference type="Pfam" id="PF07943">
    <property type="entry name" value="PBP5_C"/>
    <property type="match status" value="1"/>
</dbReference>
<dbReference type="InterPro" id="IPR015956">
    <property type="entry name" value="Peniciliin-bd_prot_C_sf"/>
</dbReference>
<protein>
    <recommendedName>
        <fullName evidence="4">serine-type D-Ala-D-Ala carboxypeptidase</fullName>
        <ecNumber evidence="4">3.4.16.4</ecNumber>
    </recommendedName>
</protein>
<organism evidence="18 19">
    <name type="scientific">Haematospirillum jordaniae</name>
    <dbReference type="NCBI Taxonomy" id="1549855"/>
    <lineage>
        <taxon>Bacteria</taxon>
        <taxon>Pseudomonadati</taxon>
        <taxon>Pseudomonadota</taxon>
        <taxon>Alphaproteobacteria</taxon>
        <taxon>Rhodospirillales</taxon>
        <taxon>Novispirillaceae</taxon>
        <taxon>Haematospirillum</taxon>
    </lineage>
</organism>
<dbReference type="SMART" id="SM00936">
    <property type="entry name" value="PBP5_C"/>
    <property type="match status" value="1"/>
</dbReference>
<evidence type="ECO:0000256" key="12">
    <source>
        <dbReference type="ARBA" id="ARBA00034000"/>
    </source>
</evidence>
<dbReference type="PANTHER" id="PTHR21581">
    <property type="entry name" value="D-ALANYL-D-ALANINE CARBOXYPEPTIDASE"/>
    <property type="match status" value="1"/>
</dbReference>
<keyword evidence="9" id="KW-0133">Cell shape</keyword>
<dbReference type="RefSeq" id="WP_066136829.1">
    <property type="nucleotide sequence ID" value="NZ_JAAVSS010000012.1"/>
</dbReference>
<sequence length="402" mass="43468">MLSVSRLAFRLALLAGFAAVAPSAFAFPVDTKAREAYLVDYETGTVLYDKNGDVPMPPSSMSKLMTTAMVFERLKEGSLSFDDVFRVSQTAWRKGGAASGGSTMFLAPNSEVRVEDLLRGVIIQSGNDACIALAENLMGTEEAFASAMNKKAKEIGLTGSYFMNSTGLPDEGHVMTPRDLAVLAKYLIRHFPEYYSMYAEKEFTHNKIRQQNRNPLLYTMTGADGLKTGHTSAAGYGLTASAQRGDRRLILVINGLKSMQERADEANRLMDWGFANFENRTLFVAGDAVSSADVWLGEQEIVPLAVAQDVRLTLPRRASRNLEMKAVFTGPVPAPVQKGQPVGTLRISGTDMAQAIEIPLVAAADVQKLGLFGRIGAAINHMLFGAAHKDDGETVLTVSAKS</sequence>
<dbReference type="STRING" id="1549855.AY555_08450"/>
<accession>A0A143DHI1</accession>
<dbReference type="KEGG" id="hjo:AY555_08450"/>
<evidence type="ECO:0000259" key="17">
    <source>
        <dbReference type="SMART" id="SM00936"/>
    </source>
</evidence>
<dbReference type="InterPro" id="IPR001967">
    <property type="entry name" value="Peptidase_S11_N"/>
</dbReference>
<dbReference type="Gene3D" id="3.40.710.10">
    <property type="entry name" value="DD-peptidase/beta-lactamase superfamily"/>
    <property type="match status" value="1"/>
</dbReference>
<evidence type="ECO:0000256" key="16">
    <source>
        <dbReference type="SAM" id="SignalP"/>
    </source>
</evidence>
<name>A0A143DHI1_9PROT</name>
<comment type="function">
    <text evidence="1">Removes C-terminal D-alanyl residues from sugar-peptide cell wall precursors.</text>
</comment>
<dbReference type="GO" id="GO:0009252">
    <property type="term" value="P:peptidoglycan biosynthetic process"/>
    <property type="evidence" value="ECO:0007669"/>
    <property type="project" value="UniProtKB-UniPathway"/>
</dbReference>
<dbReference type="SUPFAM" id="SSF56601">
    <property type="entry name" value="beta-lactamase/transpeptidase-like"/>
    <property type="match status" value="1"/>
</dbReference>
<feature type="domain" description="Peptidase S11 D-Ala-D-Ala carboxypeptidase A C-terminal" evidence="17">
    <location>
        <begin position="277"/>
        <end position="368"/>
    </location>
</feature>
<evidence type="ECO:0000256" key="4">
    <source>
        <dbReference type="ARBA" id="ARBA00012448"/>
    </source>
</evidence>
<dbReference type="GO" id="GO:0009002">
    <property type="term" value="F:serine-type D-Ala-D-Ala carboxypeptidase activity"/>
    <property type="evidence" value="ECO:0007669"/>
    <property type="project" value="UniProtKB-EC"/>
</dbReference>
<comment type="catalytic activity">
    <reaction evidence="12">
        <text>Preferential cleavage: (Ac)2-L-Lys-D-Ala-|-D-Ala. Also transpeptidation of peptidyl-alanyl moieties that are N-acyl substituents of D-alanine.</text>
        <dbReference type="EC" id="3.4.16.4"/>
    </reaction>
</comment>
<dbReference type="InterPro" id="IPR018044">
    <property type="entry name" value="Peptidase_S11"/>
</dbReference>
<keyword evidence="11" id="KW-0961">Cell wall biogenesis/degradation</keyword>
<evidence type="ECO:0000256" key="6">
    <source>
        <dbReference type="ARBA" id="ARBA00022670"/>
    </source>
</evidence>
<feature type="active site" description="Acyl-ester intermediate" evidence="13">
    <location>
        <position position="60"/>
    </location>
</feature>
<feature type="chain" id="PRO_5007508051" description="serine-type D-Ala-D-Ala carboxypeptidase" evidence="16">
    <location>
        <begin position="27"/>
        <end position="402"/>
    </location>
</feature>
<comment type="pathway">
    <text evidence="2">Cell wall biogenesis; peptidoglycan biosynthesis.</text>
</comment>
<feature type="signal peptide" evidence="16">
    <location>
        <begin position="1"/>
        <end position="26"/>
    </location>
</feature>
<evidence type="ECO:0000256" key="1">
    <source>
        <dbReference type="ARBA" id="ARBA00003217"/>
    </source>
</evidence>
<dbReference type="Gene3D" id="2.60.410.10">
    <property type="entry name" value="D-Ala-D-Ala carboxypeptidase, C-terminal domain"/>
    <property type="match status" value="1"/>
</dbReference>
<evidence type="ECO:0000256" key="10">
    <source>
        <dbReference type="ARBA" id="ARBA00022984"/>
    </source>
</evidence>
<evidence type="ECO:0000256" key="9">
    <source>
        <dbReference type="ARBA" id="ARBA00022960"/>
    </source>
</evidence>
<keyword evidence="7 16" id="KW-0732">Signal</keyword>
<keyword evidence="19" id="KW-1185">Reference proteome</keyword>
<evidence type="ECO:0000256" key="7">
    <source>
        <dbReference type="ARBA" id="ARBA00022729"/>
    </source>
</evidence>
<evidence type="ECO:0000256" key="2">
    <source>
        <dbReference type="ARBA" id="ARBA00004752"/>
    </source>
</evidence>
<evidence type="ECO:0000256" key="14">
    <source>
        <dbReference type="PIRSR" id="PIRSR618044-2"/>
    </source>
</evidence>
<evidence type="ECO:0000313" key="19">
    <source>
        <dbReference type="Proteomes" id="UP000076066"/>
    </source>
</evidence>
<dbReference type="Proteomes" id="UP000076066">
    <property type="component" value="Chromosome"/>
</dbReference>
<dbReference type="GO" id="GO:0071555">
    <property type="term" value="P:cell wall organization"/>
    <property type="evidence" value="ECO:0007669"/>
    <property type="project" value="UniProtKB-KW"/>
</dbReference>
<dbReference type="SUPFAM" id="SSF69189">
    <property type="entry name" value="Penicillin-binding protein associated domain"/>
    <property type="match status" value="1"/>
</dbReference>
<evidence type="ECO:0000256" key="15">
    <source>
        <dbReference type="RuleBase" id="RU004016"/>
    </source>
</evidence>
<evidence type="ECO:0000256" key="3">
    <source>
        <dbReference type="ARBA" id="ARBA00007164"/>
    </source>
</evidence>
<feature type="active site" description="Proton acceptor" evidence="13">
    <location>
        <position position="63"/>
    </location>
</feature>
<keyword evidence="10" id="KW-0573">Peptidoglycan synthesis</keyword>
<feature type="active site" evidence="13">
    <location>
        <position position="125"/>
    </location>
</feature>
<dbReference type="EMBL" id="CP014525">
    <property type="protein sequence ID" value="AMW35658.1"/>
    <property type="molecule type" value="Genomic_DNA"/>
</dbReference>
<reference evidence="18 19" key="1">
    <citation type="submission" date="2016-02" db="EMBL/GenBank/DDBJ databases">
        <title>Complete Genome of H5569, the type strain of the newly described species Haematospirillium jordaniae.</title>
        <authorList>
            <person name="Nicholson A.C."/>
            <person name="Humrighouse B.W."/>
            <person name="Loparov V."/>
            <person name="McQuiston J.R."/>
        </authorList>
    </citation>
    <scope>NUCLEOTIDE SEQUENCE [LARGE SCALE GENOMIC DNA]</scope>
    <source>
        <strain evidence="18 19">H5569</strain>
    </source>
</reference>
<dbReference type="AlphaFoldDB" id="A0A143DHI1"/>
<keyword evidence="5 18" id="KW-0121">Carboxypeptidase</keyword>
<dbReference type="InterPro" id="IPR037167">
    <property type="entry name" value="Peptidase_S11_C_sf"/>
</dbReference>
<dbReference type="UniPathway" id="UPA00219"/>
<dbReference type="GO" id="GO:0008360">
    <property type="term" value="P:regulation of cell shape"/>
    <property type="evidence" value="ECO:0007669"/>
    <property type="project" value="UniProtKB-KW"/>
</dbReference>
<dbReference type="InterPro" id="IPR012907">
    <property type="entry name" value="Peptidase_S11_C"/>
</dbReference>
<gene>
    <name evidence="18" type="ORF">AY555_08450</name>
</gene>
<dbReference type="PRINTS" id="PR00725">
    <property type="entry name" value="DADACBPTASE1"/>
</dbReference>
<dbReference type="InterPro" id="IPR012338">
    <property type="entry name" value="Beta-lactam/transpept-like"/>
</dbReference>
<feature type="binding site" evidence="14">
    <location>
        <position position="227"/>
    </location>
    <ligand>
        <name>substrate</name>
    </ligand>
</feature>
<keyword evidence="8" id="KW-0378">Hydrolase</keyword>